<dbReference type="Gene3D" id="2.60.120.10">
    <property type="entry name" value="Jelly Rolls"/>
    <property type="match status" value="1"/>
</dbReference>
<organism evidence="6 7">
    <name type="scientific">Denitrobacterium detoxificans</name>
    <dbReference type="NCBI Taxonomy" id="79604"/>
    <lineage>
        <taxon>Bacteria</taxon>
        <taxon>Bacillati</taxon>
        <taxon>Actinomycetota</taxon>
        <taxon>Coriobacteriia</taxon>
        <taxon>Eggerthellales</taxon>
        <taxon>Eggerthellaceae</taxon>
        <taxon>Denitrobacterium</taxon>
    </lineage>
</organism>
<dbReference type="PATRIC" id="fig|79604.3.peg.604"/>
<feature type="domain" description="HTH crp-type" evidence="5">
    <location>
        <begin position="153"/>
        <end position="221"/>
    </location>
</feature>
<dbReference type="Pfam" id="PF13545">
    <property type="entry name" value="HTH_Crp_2"/>
    <property type="match status" value="1"/>
</dbReference>
<dbReference type="Proteomes" id="UP000182975">
    <property type="component" value="Unassembled WGS sequence"/>
</dbReference>
<dbReference type="OrthoDB" id="9774616at2"/>
<dbReference type="GO" id="GO:0003677">
    <property type="term" value="F:DNA binding"/>
    <property type="evidence" value="ECO:0007669"/>
    <property type="project" value="UniProtKB-KW"/>
</dbReference>
<dbReference type="EMBL" id="FOEC01000003">
    <property type="protein sequence ID" value="SEO63130.1"/>
    <property type="molecule type" value="Genomic_DNA"/>
</dbReference>
<name>A0A172RX29_9ACTN</name>
<dbReference type="InterPro" id="IPR014710">
    <property type="entry name" value="RmlC-like_jellyroll"/>
</dbReference>
<dbReference type="SUPFAM" id="SSF46785">
    <property type="entry name" value="Winged helix' DNA-binding domain"/>
    <property type="match status" value="1"/>
</dbReference>
<evidence type="ECO:0000256" key="2">
    <source>
        <dbReference type="ARBA" id="ARBA00023125"/>
    </source>
</evidence>
<dbReference type="CDD" id="cd00038">
    <property type="entry name" value="CAP_ED"/>
    <property type="match status" value="1"/>
</dbReference>
<dbReference type="GO" id="GO:0006355">
    <property type="term" value="P:regulation of DNA-templated transcription"/>
    <property type="evidence" value="ECO:0007669"/>
    <property type="project" value="InterPro"/>
</dbReference>
<gene>
    <name evidence="6" type="ORF">SAMN02910314_00721</name>
</gene>
<keyword evidence="2" id="KW-0238">DNA-binding</keyword>
<accession>A0A172RX29</accession>
<evidence type="ECO:0000256" key="3">
    <source>
        <dbReference type="ARBA" id="ARBA00023163"/>
    </source>
</evidence>
<dbReference type="InterPro" id="IPR000595">
    <property type="entry name" value="cNMP-bd_dom"/>
</dbReference>
<evidence type="ECO:0000259" key="5">
    <source>
        <dbReference type="PROSITE" id="PS51063"/>
    </source>
</evidence>
<sequence>MNETPALRRTELFGSTSEEDIDSMLGCLGSHMKTYRSGEYVFHMGDMTSEIGLVLEGSVYIENVDIWGDARVMRTCSTGELFCEEQAAIPNEPLMVDVIAQEDSRIMFLNASKVLSTCPHACPHHRHLSLKLTTMIARRSLGLSQQLFHTTPKSIRGKLLSYLSHESERAGSNEFDIPFNRQQLANYLGVDRSAMSNEISKMRDDGILESKRSHFKLNERAFQ</sequence>
<proteinExistence type="predicted"/>
<dbReference type="PROSITE" id="PS51063">
    <property type="entry name" value="HTH_CRP_2"/>
    <property type="match status" value="1"/>
</dbReference>
<keyword evidence="1" id="KW-0805">Transcription regulation</keyword>
<dbReference type="SUPFAM" id="SSF51206">
    <property type="entry name" value="cAMP-binding domain-like"/>
    <property type="match status" value="1"/>
</dbReference>
<keyword evidence="3" id="KW-0804">Transcription</keyword>
<dbReference type="GO" id="GO:0016301">
    <property type="term" value="F:kinase activity"/>
    <property type="evidence" value="ECO:0007669"/>
    <property type="project" value="UniProtKB-KW"/>
</dbReference>
<evidence type="ECO:0000256" key="1">
    <source>
        <dbReference type="ARBA" id="ARBA00023015"/>
    </source>
</evidence>
<dbReference type="PROSITE" id="PS50042">
    <property type="entry name" value="CNMP_BINDING_3"/>
    <property type="match status" value="1"/>
</dbReference>
<dbReference type="SMART" id="SM00419">
    <property type="entry name" value="HTH_CRP"/>
    <property type="match status" value="1"/>
</dbReference>
<dbReference type="InterPro" id="IPR036390">
    <property type="entry name" value="WH_DNA-bd_sf"/>
</dbReference>
<keyword evidence="7" id="KW-1185">Reference proteome</keyword>
<feature type="domain" description="Cyclic nucleotide-binding" evidence="4">
    <location>
        <begin position="12"/>
        <end position="110"/>
    </location>
</feature>
<reference evidence="7" key="1">
    <citation type="submission" date="2016-10" db="EMBL/GenBank/DDBJ databases">
        <authorList>
            <person name="Varghese N."/>
        </authorList>
    </citation>
    <scope>NUCLEOTIDE SEQUENCE [LARGE SCALE GENOMIC DNA]</scope>
    <source>
        <strain evidence="7">DSM 21843</strain>
    </source>
</reference>
<dbReference type="STRING" id="79604.AAY81_02975"/>
<evidence type="ECO:0000313" key="6">
    <source>
        <dbReference type="EMBL" id="SEO63130.1"/>
    </source>
</evidence>
<evidence type="ECO:0000259" key="4">
    <source>
        <dbReference type="PROSITE" id="PS50042"/>
    </source>
</evidence>
<dbReference type="Pfam" id="PF00027">
    <property type="entry name" value="cNMP_binding"/>
    <property type="match status" value="1"/>
</dbReference>
<dbReference type="InterPro" id="IPR012318">
    <property type="entry name" value="HTH_CRP"/>
</dbReference>
<evidence type="ECO:0000313" key="7">
    <source>
        <dbReference type="Proteomes" id="UP000182975"/>
    </source>
</evidence>
<protein>
    <submittedName>
        <fullName evidence="6">cAMP-binding domain of CRP or a regulatory subunit of cAMP-dependent protein kinases</fullName>
    </submittedName>
</protein>
<keyword evidence="6" id="KW-0808">Transferase</keyword>
<dbReference type="KEGG" id="ddt:AAY81_02975"/>
<dbReference type="RefSeq" id="WP_066661177.1">
    <property type="nucleotide sequence ID" value="NZ_CP011402.1"/>
</dbReference>
<dbReference type="InterPro" id="IPR018490">
    <property type="entry name" value="cNMP-bd_dom_sf"/>
</dbReference>
<keyword evidence="6" id="KW-0418">Kinase</keyword>
<dbReference type="AlphaFoldDB" id="A0A172RX29"/>